<name>A0ABV3XF80_9ACTN</name>
<sequence length="60" mass="6190">MHLTEGFRCAPAPAAAAPPTLSSPPPTLRWPARIRLDEVAGYTAFAAVGLVPLAAFGGFL</sequence>
<comment type="caution">
    <text evidence="3">The sequence shown here is derived from an EMBL/GenBank/DDBJ whole genome shotgun (WGS) entry which is preliminary data.</text>
</comment>
<dbReference type="EMBL" id="JBFNXQ010000026">
    <property type="protein sequence ID" value="MEX5718773.1"/>
    <property type="molecule type" value="Genomic_DNA"/>
</dbReference>
<protein>
    <submittedName>
        <fullName evidence="3">Uncharacterized protein</fullName>
    </submittedName>
</protein>
<organism evidence="3 4">
    <name type="scientific">Geodermatophilus maliterrae</name>
    <dbReference type="NCBI Taxonomy" id="3162531"/>
    <lineage>
        <taxon>Bacteria</taxon>
        <taxon>Bacillati</taxon>
        <taxon>Actinomycetota</taxon>
        <taxon>Actinomycetes</taxon>
        <taxon>Geodermatophilales</taxon>
        <taxon>Geodermatophilaceae</taxon>
        <taxon>Geodermatophilus</taxon>
    </lineage>
</organism>
<keyword evidence="2" id="KW-0472">Membrane</keyword>
<feature type="region of interest" description="Disordered" evidence="1">
    <location>
        <begin position="1"/>
        <end position="26"/>
    </location>
</feature>
<evidence type="ECO:0000313" key="3">
    <source>
        <dbReference type="EMBL" id="MEX5718773.1"/>
    </source>
</evidence>
<keyword evidence="2" id="KW-1133">Transmembrane helix</keyword>
<feature type="transmembrane region" description="Helical" evidence="2">
    <location>
        <begin position="39"/>
        <end position="59"/>
    </location>
</feature>
<evidence type="ECO:0000313" key="4">
    <source>
        <dbReference type="Proteomes" id="UP001560045"/>
    </source>
</evidence>
<dbReference type="RefSeq" id="WP_369205961.1">
    <property type="nucleotide sequence ID" value="NZ_JBFNXQ010000026.1"/>
</dbReference>
<accession>A0ABV3XF80</accession>
<dbReference type="Proteomes" id="UP001560045">
    <property type="component" value="Unassembled WGS sequence"/>
</dbReference>
<evidence type="ECO:0000256" key="2">
    <source>
        <dbReference type="SAM" id="Phobius"/>
    </source>
</evidence>
<evidence type="ECO:0000256" key="1">
    <source>
        <dbReference type="SAM" id="MobiDB-lite"/>
    </source>
</evidence>
<reference evidence="3 4" key="1">
    <citation type="submission" date="2024-06" db="EMBL/GenBank/DDBJ databases">
        <title>Draft genome sequence of Geodermatophilus badlandi, a novel member of the Geodermatophilaceae isolated from badland sedimentary rocks in the Red desert, Wyoming, USA.</title>
        <authorList>
            <person name="Ben Tekaya S."/>
            <person name="Nouioui I."/>
            <person name="Flores G.M."/>
            <person name="Shaal M.N."/>
            <person name="Bredoire F."/>
            <person name="Basile F."/>
            <person name="Van Diepen L."/>
            <person name="Ward N.L."/>
        </authorList>
    </citation>
    <scope>NUCLEOTIDE SEQUENCE [LARGE SCALE GENOMIC DNA]</scope>
    <source>
        <strain evidence="3 4">WL48A</strain>
    </source>
</reference>
<feature type="compositionally biased region" description="Low complexity" evidence="1">
    <location>
        <begin position="10"/>
        <end position="20"/>
    </location>
</feature>
<keyword evidence="2" id="KW-0812">Transmembrane</keyword>
<keyword evidence="4" id="KW-1185">Reference proteome</keyword>
<proteinExistence type="predicted"/>
<gene>
    <name evidence="3" type="ORF">ABQ292_10415</name>
</gene>